<gene>
    <name evidence="1" type="ORF">UFOVP1106_55</name>
</gene>
<sequence length="70" mass="8428">MLNPNQIKTFSLNEIREIHQREAPQVMLGFFMDNYCHNILETNSNIYLVQVIVSDEQKYLYRKPKLEIVR</sequence>
<protein>
    <submittedName>
        <fullName evidence="1">Uncharacterized protein</fullName>
    </submittedName>
</protein>
<organism evidence="1">
    <name type="scientific">uncultured Caudovirales phage</name>
    <dbReference type="NCBI Taxonomy" id="2100421"/>
    <lineage>
        <taxon>Viruses</taxon>
        <taxon>Duplodnaviria</taxon>
        <taxon>Heunggongvirae</taxon>
        <taxon>Uroviricota</taxon>
        <taxon>Caudoviricetes</taxon>
        <taxon>Peduoviridae</taxon>
        <taxon>Maltschvirus</taxon>
        <taxon>Maltschvirus maltsch</taxon>
    </lineage>
</organism>
<proteinExistence type="predicted"/>
<name>A0A6J5QME5_9CAUD</name>
<accession>A0A6J5QME5</accession>
<dbReference type="EMBL" id="LR797049">
    <property type="protein sequence ID" value="CAB4183687.1"/>
    <property type="molecule type" value="Genomic_DNA"/>
</dbReference>
<evidence type="ECO:0000313" key="1">
    <source>
        <dbReference type="EMBL" id="CAB4183687.1"/>
    </source>
</evidence>
<reference evidence="1" key="1">
    <citation type="submission" date="2020-05" db="EMBL/GenBank/DDBJ databases">
        <authorList>
            <person name="Chiriac C."/>
            <person name="Salcher M."/>
            <person name="Ghai R."/>
            <person name="Kavagutti S V."/>
        </authorList>
    </citation>
    <scope>NUCLEOTIDE SEQUENCE</scope>
</reference>